<protein>
    <submittedName>
        <fullName evidence="1">Uncharacterized protein</fullName>
    </submittedName>
</protein>
<gene>
    <name evidence="1" type="ORF">QWZ10_09025</name>
</gene>
<accession>A0ABT8D7W0</accession>
<proteinExistence type="predicted"/>
<sequence length="149" mass="16203">MTSVTFEKKENAPPSAGYIGAEFLTWLDPSGTHNLVAMDPEAGPVEAHTFVKADPVELAQWIDARAGRLNIYYTVNEVRESLGSRKPTKADIIAVRALCADIDPASGVDLDTERARILEGLQGSTVPFGVIVDSGEASRRWPCCRTKCR</sequence>
<organism evidence="1 2">
    <name type="scientific">Paracoccus cavernae</name>
    <dbReference type="NCBI Taxonomy" id="1571207"/>
    <lineage>
        <taxon>Bacteria</taxon>
        <taxon>Pseudomonadati</taxon>
        <taxon>Pseudomonadota</taxon>
        <taxon>Alphaproteobacteria</taxon>
        <taxon>Rhodobacterales</taxon>
        <taxon>Paracoccaceae</taxon>
        <taxon>Paracoccus</taxon>
    </lineage>
</organism>
<keyword evidence="2" id="KW-1185">Reference proteome</keyword>
<dbReference type="EMBL" id="JAUFRC010000001">
    <property type="protein sequence ID" value="MDN3711927.1"/>
    <property type="molecule type" value="Genomic_DNA"/>
</dbReference>
<reference evidence="2" key="1">
    <citation type="journal article" date="2019" name="Int. J. Syst. Evol. Microbiol.">
        <title>The Global Catalogue of Microorganisms (GCM) 10K type strain sequencing project: providing services to taxonomists for standard genome sequencing and annotation.</title>
        <authorList>
            <consortium name="The Broad Institute Genomics Platform"/>
            <consortium name="The Broad Institute Genome Sequencing Center for Infectious Disease"/>
            <person name="Wu L."/>
            <person name="Ma J."/>
        </authorList>
    </citation>
    <scope>NUCLEOTIDE SEQUENCE [LARGE SCALE GENOMIC DNA]</scope>
    <source>
        <strain evidence="2">CECT 8482</strain>
    </source>
</reference>
<comment type="caution">
    <text evidence="1">The sequence shown here is derived from an EMBL/GenBank/DDBJ whole genome shotgun (WGS) entry which is preliminary data.</text>
</comment>
<dbReference type="Proteomes" id="UP001243846">
    <property type="component" value="Unassembled WGS sequence"/>
</dbReference>
<name>A0ABT8D7W0_9RHOB</name>
<evidence type="ECO:0000313" key="1">
    <source>
        <dbReference type="EMBL" id="MDN3711927.1"/>
    </source>
</evidence>
<evidence type="ECO:0000313" key="2">
    <source>
        <dbReference type="Proteomes" id="UP001243846"/>
    </source>
</evidence>